<gene>
    <name evidence="7" type="ORF">BV898_04709</name>
</gene>
<dbReference type="InterPro" id="IPR012887">
    <property type="entry name" value="GDP_fucose_pyrophosphorylase"/>
</dbReference>
<evidence type="ECO:0000256" key="2">
    <source>
        <dbReference type="ARBA" id="ARBA00022741"/>
    </source>
</evidence>
<dbReference type="Gene3D" id="3.30.230.120">
    <property type="match status" value="1"/>
</dbReference>
<dbReference type="EMBL" id="MTYJ01000023">
    <property type="protein sequence ID" value="OQV21505.1"/>
    <property type="molecule type" value="Genomic_DNA"/>
</dbReference>
<comment type="caution">
    <text evidence="7">The sequence shown here is derived from an EMBL/GenBank/DDBJ whole genome shotgun (WGS) entry which is preliminary data.</text>
</comment>
<evidence type="ECO:0000259" key="5">
    <source>
        <dbReference type="Pfam" id="PF00288"/>
    </source>
</evidence>
<evidence type="ECO:0000313" key="7">
    <source>
        <dbReference type="EMBL" id="OQV21505.1"/>
    </source>
</evidence>
<dbReference type="GO" id="GO:0042352">
    <property type="term" value="P:GDP-L-fucose salvage"/>
    <property type="evidence" value="ECO:0007669"/>
    <property type="project" value="TreeGrafter"/>
</dbReference>
<keyword evidence="1" id="KW-0808">Transferase</keyword>
<dbReference type="SUPFAM" id="SSF54211">
    <property type="entry name" value="Ribosomal protein S5 domain 2-like"/>
    <property type="match status" value="1"/>
</dbReference>
<dbReference type="InterPro" id="IPR006204">
    <property type="entry name" value="GHMP_kinase_N_dom"/>
</dbReference>
<name>A0A1W0X1Z7_HYPEX</name>
<dbReference type="SUPFAM" id="SSF55060">
    <property type="entry name" value="GHMP Kinase, C-terminal domain"/>
    <property type="match status" value="1"/>
</dbReference>
<proteinExistence type="predicted"/>
<evidence type="ECO:0000313" key="8">
    <source>
        <dbReference type="Proteomes" id="UP000192578"/>
    </source>
</evidence>
<keyword evidence="4" id="KW-0067">ATP-binding</keyword>
<protein>
    <submittedName>
        <fullName evidence="7">L-fucose kinase</fullName>
    </submittedName>
</protein>
<dbReference type="InterPro" id="IPR052203">
    <property type="entry name" value="GHMP_Kinase-Related"/>
</dbReference>
<accession>A0A1W0X1Z7</accession>
<dbReference type="GO" id="GO:0005524">
    <property type="term" value="F:ATP binding"/>
    <property type="evidence" value="ECO:0007669"/>
    <property type="project" value="UniProtKB-KW"/>
</dbReference>
<dbReference type="OrthoDB" id="271303at2759"/>
<evidence type="ECO:0000256" key="3">
    <source>
        <dbReference type="ARBA" id="ARBA00022777"/>
    </source>
</evidence>
<evidence type="ECO:0000259" key="6">
    <source>
        <dbReference type="Pfam" id="PF07959"/>
    </source>
</evidence>
<evidence type="ECO:0000256" key="4">
    <source>
        <dbReference type="ARBA" id="ARBA00022840"/>
    </source>
</evidence>
<feature type="domain" description="GHMP kinase N-terminal" evidence="5">
    <location>
        <begin position="841"/>
        <end position="919"/>
    </location>
</feature>
<reference evidence="8" key="1">
    <citation type="submission" date="2017-01" db="EMBL/GenBank/DDBJ databases">
        <title>Comparative genomics of anhydrobiosis in the tardigrade Hypsibius dujardini.</title>
        <authorList>
            <person name="Yoshida Y."/>
            <person name="Koutsovoulos G."/>
            <person name="Laetsch D."/>
            <person name="Stevens L."/>
            <person name="Kumar S."/>
            <person name="Horikawa D."/>
            <person name="Ishino K."/>
            <person name="Komine S."/>
            <person name="Tomita M."/>
            <person name="Blaxter M."/>
            <person name="Arakawa K."/>
        </authorList>
    </citation>
    <scope>NUCLEOTIDE SEQUENCE [LARGE SCALE GENOMIC DNA]</scope>
    <source>
        <strain evidence="8">Z151</strain>
    </source>
</reference>
<dbReference type="Pfam" id="PF00288">
    <property type="entry name" value="GHMP_kinases_N"/>
    <property type="match status" value="1"/>
</dbReference>
<keyword evidence="8" id="KW-1185">Reference proteome</keyword>
<dbReference type="Proteomes" id="UP000192578">
    <property type="component" value="Unassembled WGS sequence"/>
</dbReference>
<evidence type="ECO:0000256" key="1">
    <source>
        <dbReference type="ARBA" id="ARBA00022679"/>
    </source>
</evidence>
<dbReference type="PANTHER" id="PTHR32463">
    <property type="entry name" value="L-FUCOSE KINASE"/>
    <property type="match status" value="1"/>
</dbReference>
<dbReference type="InterPro" id="IPR036554">
    <property type="entry name" value="GHMP_kinase_C_sf"/>
</dbReference>
<organism evidence="7 8">
    <name type="scientific">Hypsibius exemplaris</name>
    <name type="common">Freshwater tardigrade</name>
    <dbReference type="NCBI Taxonomy" id="2072580"/>
    <lineage>
        <taxon>Eukaryota</taxon>
        <taxon>Metazoa</taxon>
        <taxon>Ecdysozoa</taxon>
        <taxon>Tardigrada</taxon>
        <taxon>Eutardigrada</taxon>
        <taxon>Parachela</taxon>
        <taxon>Hypsibioidea</taxon>
        <taxon>Hypsibiidae</taxon>
        <taxon>Hypsibius</taxon>
    </lineage>
</organism>
<keyword evidence="2" id="KW-0547">Nucleotide-binding</keyword>
<feature type="domain" description="GDP-fucose pyrophosphorylase" evidence="6">
    <location>
        <begin position="83"/>
        <end position="516"/>
    </location>
</feature>
<dbReference type="Pfam" id="PF07959">
    <property type="entry name" value="Fucose_pyrophosphorylase"/>
    <property type="match status" value="1"/>
</dbReference>
<dbReference type="AlphaFoldDB" id="A0A1W0X1Z7"/>
<dbReference type="PRINTS" id="PR00959">
    <property type="entry name" value="MEVGALKINASE"/>
</dbReference>
<sequence length="1102" mass="119921">MASSSKRSWTAIILTTRTPKEADAVAQELATYQKKGYIAAETILLTIADPGAGVGSGGATINALLYTVEHICARRGCQVLSLDVLANSDILIIHHGRPYPFGCSSRAFTLLPRDVLSTGFSELPTNVLHLLDFVGEHLVSHFEHGVWVCSSDMLMRYDPKTETLLEPSATQRKHDACIITVSATPEYASRHGIVVRDHKGFPGFVSNILYAAPESEVRKHMIDNETVALVSGIVFLSASVSEQLLALLVSPALESCTYIGHDTGAQPTPVSLFFDILLAMCNQVTESDFMERSSIVSRADSIAAGVAGRETARKVRRLIWDNMRRFSLTAVHVPNVQHLYLSLDLCYREHELALGAFGGPNIAHSVLLLNHGDVSPKSRCINSYFSSRGPSASLGEVSLVNCYITPDLALEPPSAVCNVDTRMEYFGDQPLTLKTELCLQTFQVNLATKGLNSVHVPVVFGMTDVLMGKFSATTSTYCNIPWPDFMMSSQINETDLWPSSTGMKTLWNAKLFPVLTDSGEPTLDTLFWAFHPARQHRLRSGYPEVDKWRSSWRFSFDDIFKAIDVAAEFASRRALFNDVLGEILRQKLLHSEDFNFLPYFRSAAADGFAQQLLTVLDDVAPLSSHGVTARALALIADLLGSMAGGRGGLRSGPAANEAFAAAYRAFDNEDMVGGIALMAKERKKWIGRPDLLIRCARHYEGAAQICIRKAVASAKKFISVSRSETAEKPSGKHDTWWVAECPARIDLSGGWTDTPPICYEHGGLVINAALLINGKRPIGAKVRRTANFSVVLIGDNDSRLELLETSDLSDYCIPNAPGALLKTCLIFANVLDPQLPQSLSEQLQSKWGSGFEIVSWSNLPQGSGLGTSSILAAAVVAALWSALGMKFDNEAVVHAVLCVEQMLTTGGGWQDQVGGVFGGIKAASSAAKLPLQVQTEKLNITPENLEEFSSRIVLIYTGKPRLAKNLLQNVVRNWYAREESVVSTCTNLKSTAEKCRDSLQNWSFDNIRSCITEYYEQKKLMAAGTEPVSVRELIAALTPYISGHTLAGAGGGGFFFCLLKNPEDREEVEKLVPSVKGAHGSVVFGAAIDVSGMKLTTLPVTA</sequence>
<dbReference type="InterPro" id="IPR020568">
    <property type="entry name" value="Ribosomal_Su5_D2-typ_SF"/>
</dbReference>
<dbReference type="GO" id="GO:0050201">
    <property type="term" value="F:fucokinase activity"/>
    <property type="evidence" value="ECO:0007669"/>
    <property type="project" value="TreeGrafter"/>
</dbReference>
<dbReference type="PANTHER" id="PTHR32463:SF0">
    <property type="entry name" value="L-FUCOSE KINASE"/>
    <property type="match status" value="1"/>
</dbReference>
<keyword evidence="3 7" id="KW-0418">Kinase</keyword>